<dbReference type="AlphaFoldDB" id="X1KKN4"/>
<protein>
    <submittedName>
        <fullName evidence="1">Uncharacterized protein</fullName>
    </submittedName>
</protein>
<evidence type="ECO:0000313" key="1">
    <source>
        <dbReference type="EMBL" id="GAH82633.1"/>
    </source>
</evidence>
<comment type="caution">
    <text evidence="1">The sequence shown here is derived from an EMBL/GenBank/DDBJ whole genome shotgun (WGS) entry which is preliminary data.</text>
</comment>
<accession>X1KKN4</accession>
<name>X1KKN4_9ZZZZ</name>
<reference evidence="1" key="1">
    <citation type="journal article" date="2014" name="Front. Microbiol.">
        <title>High frequency of phylogenetically diverse reductive dehalogenase-homologous genes in deep subseafloor sedimentary metagenomes.</title>
        <authorList>
            <person name="Kawai M."/>
            <person name="Futagami T."/>
            <person name="Toyoda A."/>
            <person name="Takaki Y."/>
            <person name="Nishi S."/>
            <person name="Hori S."/>
            <person name="Arai W."/>
            <person name="Tsubouchi T."/>
            <person name="Morono Y."/>
            <person name="Uchiyama I."/>
            <person name="Ito T."/>
            <person name="Fujiyama A."/>
            <person name="Inagaki F."/>
            <person name="Takami H."/>
        </authorList>
    </citation>
    <scope>NUCLEOTIDE SEQUENCE</scope>
    <source>
        <strain evidence="1">Expedition CK06-06</strain>
    </source>
</reference>
<proteinExistence type="predicted"/>
<feature type="non-terminal residue" evidence="1">
    <location>
        <position position="128"/>
    </location>
</feature>
<dbReference type="Gene3D" id="2.70.98.70">
    <property type="match status" value="1"/>
</dbReference>
<organism evidence="1">
    <name type="scientific">marine sediment metagenome</name>
    <dbReference type="NCBI Taxonomy" id="412755"/>
    <lineage>
        <taxon>unclassified sequences</taxon>
        <taxon>metagenomes</taxon>
        <taxon>ecological metagenomes</taxon>
    </lineage>
</organism>
<sequence>MNVYGQDWPDSSYPYRYGETHYNNDLDQTAFYLAAFGERLTPLVGDYGSGDSPGKFNTILVDDSGGLNNGIAEQTVAITKKCFVSDYADYGELQTSIGSRNDSGPYGSKAQLSRHVIFPDRKYFVMID</sequence>
<dbReference type="EMBL" id="BARU01044912">
    <property type="protein sequence ID" value="GAH82633.1"/>
    <property type="molecule type" value="Genomic_DNA"/>
</dbReference>
<gene>
    <name evidence="1" type="ORF">S03H2_68339</name>
</gene>